<keyword evidence="3" id="KW-1185">Reference proteome</keyword>
<name>A0A2G8RYS8_9APHY</name>
<accession>A0A2G8RYS8</accession>
<gene>
    <name evidence="2" type="ORF">GSI_11249</name>
</gene>
<dbReference type="InterPro" id="IPR011009">
    <property type="entry name" value="Kinase-like_dom_sf"/>
</dbReference>
<dbReference type="OrthoDB" id="5584477at2759"/>
<dbReference type="AlphaFoldDB" id="A0A2G8RYS8"/>
<dbReference type="InterPro" id="IPR040976">
    <property type="entry name" value="Pkinase_fungal"/>
</dbReference>
<dbReference type="PANTHER" id="PTHR38248">
    <property type="entry name" value="FUNK1 6"/>
    <property type="match status" value="1"/>
</dbReference>
<comment type="caution">
    <text evidence="2">The sequence shown here is derived from an EMBL/GenBank/DDBJ whole genome shotgun (WGS) entry which is preliminary data.</text>
</comment>
<dbReference type="Pfam" id="PF17667">
    <property type="entry name" value="Pkinase_fungal"/>
    <property type="match status" value="1"/>
</dbReference>
<dbReference type="SUPFAM" id="SSF56112">
    <property type="entry name" value="Protein kinase-like (PK-like)"/>
    <property type="match status" value="1"/>
</dbReference>
<organism evidence="2 3">
    <name type="scientific">Ganoderma sinense ZZ0214-1</name>
    <dbReference type="NCBI Taxonomy" id="1077348"/>
    <lineage>
        <taxon>Eukaryota</taxon>
        <taxon>Fungi</taxon>
        <taxon>Dikarya</taxon>
        <taxon>Basidiomycota</taxon>
        <taxon>Agaricomycotina</taxon>
        <taxon>Agaricomycetes</taxon>
        <taxon>Polyporales</taxon>
        <taxon>Polyporaceae</taxon>
        <taxon>Ganoderma</taxon>
    </lineage>
</organism>
<dbReference type="EMBL" id="AYKW01000041">
    <property type="protein sequence ID" value="PIL26673.1"/>
    <property type="molecule type" value="Genomic_DNA"/>
</dbReference>
<sequence>MVMLDSLQGMVVYKDLKEFLDMFWPQPPRKDADSVNDDHSDAEPHISEEVKEALESMAAGTGPCAGPLADLVRKFELWPSYELSLRSSDPDAFCWGSMEPCDDPHPRWARPHVLFRFCEEELSPIFQCDDLVYESVLEKRKGLDSDVLAEMQHHFVYQQLTALFVVMVYGRRIIRVARWDRSGVVMSRMEDFVARPYLLVELFRRLSVATDKQLGLDLTASPVLPGSADYELMDRAAQPCADDIEIAEGTVVQAQAKPTNSTTSPVTFKYFREVFAYTLQPPAQSGNPGRAQTSLLTTSRWKLSIPTAGTNGESESRDFLVGRPFQSFQSRDDADIDWRNTRSYIALDCLTQQFVFLKDAWRGRLGREENPESEGDILAALNKAGASHVPTVVCHADLQKTVTSKYRWDKYGIEAKRANPRSHFRMVVKELGLKLNHFTSGRQIASVINDCVVAHAEAADALDLLHGDLSPYNILICPKVDATTDPERPTVKWEGMLIDWEVVKWLPGSQNYWRTPSPAGSLCFQSLACMLDRTKQFEIADELESFLYILLWCGVRWLHSNCTDARTYMTQFFDFDDQDPWRMRPSIWKRRMLERNELLLFDGTALHFFGDCAADAGEGDAPVPRRETPFDSLMKEFLSWCHADTVENFISEWDSWAMPGRSFIHVGDRPPGLERPDAAVPADERGALAGNLLNHDALRDLFARKLGEEWPTDDFARDKWQIAVVQEKVDEGKAEAPVSEKEDPIVEDLIVEDLITPY</sequence>
<feature type="domain" description="Fungal-type protein kinase" evidence="1">
    <location>
        <begin position="339"/>
        <end position="553"/>
    </location>
</feature>
<proteinExistence type="predicted"/>
<evidence type="ECO:0000313" key="2">
    <source>
        <dbReference type="EMBL" id="PIL26673.1"/>
    </source>
</evidence>
<evidence type="ECO:0000313" key="3">
    <source>
        <dbReference type="Proteomes" id="UP000230002"/>
    </source>
</evidence>
<dbReference type="PANTHER" id="PTHR38248:SF2">
    <property type="entry name" value="FUNK1 11"/>
    <property type="match status" value="1"/>
</dbReference>
<evidence type="ECO:0000259" key="1">
    <source>
        <dbReference type="Pfam" id="PF17667"/>
    </source>
</evidence>
<protein>
    <recommendedName>
        <fullName evidence="1">Fungal-type protein kinase domain-containing protein</fullName>
    </recommendedName>
</protein>
<reference evidence="2 3" key="1">
    <citation type="journal article" date="2015" name="Sci. Rep.">
        <title>Chromosome-level genome map provides insights into diverse defense mechanisms in the medicinal fungus Ganoderma sinense.</title>
        <authorList>
            <person name="Zhu Y."/>
            <person name="Xu J."/>
            <person name="Sun C."/>
            <person name="Zhou S."/>
            <person name="Xu H."/>
            <person name="Nelson D.R."/>
            <person name="Qian J."/>
            <person name="Song J."/>
            <person name="Luo H."/>
            <person name="Xiang L."/>
            <person name="Li Y."/>
            <person name="Xu Z."/>
            <person name="Ji A."/>
            <person name="Wang L."/>
            <person name="Lu S."/>
            <person name="Hayward A."/>
            <person name="Sun W."/>
            <person name="Li X."/>
            <person name="Schwartz D.C."/>
            <person name="Wang Y."/>
            <person name="Chen S."/>
        </authorList>
    </citation>
    <scope>NUCLEOTIDE SEQUENCE [LARGE SCALE GENOMIC DNA]</scope>
    <source>
        <strain evidence="2 3">ZZ0214-1</strain>
    </source>
</reference>
<dbReference type="Proteomes" id="UP000230002">
    <property type="component" value="Unassembled WGS sequence"/>
</dbReference>